<evidence type="ECO:0000313" key="3">
    <source>
        <dbReference type="EMBL" id="GIJ53650.1"/>
    </source>
</evidence>
<dbReference type="AlphaFoldDB" id="A0A8J4DWN0"/>
<feature type="domain" description="MOSC" evidence="2">
    <location>
        <begin position="28"/>
        <end position="172"/>
    </location>
</feature>
<evidence type="ECO:0000256" key="1">
    <source>
        <dbReference type="SAM" id="MobiDB-lite"/>
    </source>
</evidence>
<accession>A0A8J4DWN0</accession>
<dbReference type="Pfam" id="PF03473">
    <property type="entry name" value="MOSC"/>
    <property type="match status" value="1"/>
</dbReference>
<dbReference type="RefSeq" id="WP_203988112.1">
    <property type="nucleotide sequence ID" value="NZ_BOPG01000009.1"/>
</dbReference>
<dbReference type="GO" id="GO:0003824">
    <property type="term" value="F:catalytic activity"/>
    <property type="evidence" value="ECO:0007669"/>
    <property type="project" value="InterPro"/>
</dbReference>
<keyword evidence="4" id="KW-1185">Reference proteome</keyword>
<dbReference type="GO" id="GO:0030151">
    <property type="term" value="F:molybdenum ion binding"/>
    <property type="evidence" value="ECO:0007669"/>
    <property type="project" value="InterPro"/>
</dbReference>
<sequence length="224" mass="24685">MSRIQTVNIGVPRPNPAKSVGTTAIDRRPIDGPIYVRAPGPKGTGLGSGIVDDTVFDYAHHGGDDQAVYAYAREDLDAWELTLQRELTCGMFGENITTVGVDLTYAVIGQRWRVGEQVILEVSGPRKPCGTFAHWMNEDRWVKRFIAHGAPGAFLRVIEEGEIKPGDRVEVIHTPTHDVTIDLTFRALLVDPDLLSSLLEADALPESIKELARRRARISSRSTC</sequence>
<proteinExistence type="predicted"/>
<dbReference type="GO" id="GO:0030170">
    <property type="term" value="F:pyridoxal phosphate binding"/>
    <property type="evidence" value="ECO:0007669"/>
    <property type="project" value="InterPro"/>
</dbReference>
<comment type="caution">
    <text evidence="3">The sequence shown here is derived from an EMBL/GenBank/DDBJ whole genome shotgun (WGS) entry which is preliminary data.</text>
</comment>
<evidence type="ECO:0000259" key="2">
    <source>
        <dbReference type="PROSITE" id="PS51340"/>
    </source>
</evidence>
<reference evidence="3" key="1">
    <citation type="submission" date="2021-01" db="EMBL/GenBank/DDBJ databases">
        <title>Whole genome shotgun sequence of Virgisporangium aurantiacum NBRC 16421.</title>
        <authorList>
            <person name="Komaki H."/>
            <person name="Tamura T."/>
        </authorList>
    </citation>
    <scope>NUCLEOTIDE SEQUENCE</scope>
    <source>
        <strain evidence="3">NBRC 16421</strain>
    </source>
</reference>
<gene>
    <name evidence="3" type="ORF">Vau01_011660</name>
</gene>
<dbReference type="InterPro" id="IPR011037">
    <property type="entry name" value="Pyrv_Knase-like_insert_dom_sf"/>
</dbReference>
<organism evidence="3 4">
    <name type="scientific">Virgisporangium aurantiacum</name>
    <dbReference type="NCBI Taxonomy" id="175570"/>
    <lineage>
        <taxon>Bacteria</taxon>
        <taxon>Bacillati</taxon>
        <taxon>Actinomycetota</taxon>
        <taxon>Actinomycetes</taxon>
        <taxon>Micromonosporales</taxon>
        <taxon>Micromonosporaceae</taxon>
        <taxon>Virgisporangium</taxon>
    </lineage>
</organism>
<dbReference type="PROSITE" id="PS51340">
    <property type="entry name" value="MOSC"/>
    <property type="match status" value="1"/>
</dbReference>
<dbReference type="EMBL" id="BOPG01000009">
    <property type="protein sequence ID" value="GIJ53650.1"/>
    <property type="molecule type" value="Genomic_DNA"/>
</dbReference>
<dbReference type="Proteomes" id="UP000612585">
    <property type="component" value="Unassembled WGS sequence"/>
</dbReference>
<dbReference type="SUPFAM" id="SSF50800">
    <property type="entry name" value="PK beta-barrel domain-like"/>
    <property type="match status" value="1"/>
</dbReference>
<feature type="region of interest" description="Disordered" evidence="1">
    <location>
        <begin position="1"/>
        <end position="24"/>
    </location>
</feature>
<dbReference type="Gene3D" id="2.40.33.20">
    <property type="entry name" value="PK beta-barrel domain-like"/>
    <property type="match status" value="1"/>
</dbReference>
<name>A0A8J4DWN0_9ACTN</name>
<dbReference type="InterPro" id="IPR005302">
    <property type="entry name" value="MoCF_Sase_C"/>
</dbReference>
<protein>
    <submittedName>
        <fullName evidence="3">Molybdenum cofactor biosysynthesis protein</fullName>
    </submittedName>
</protein>
<dbReference type="PANTHER" id="PTHR30212">
    <property type="entry name" value="PROTEIN YIIM"/>
    <property type="match status" value="1"/>
</dbReference>
<dbReference type="PANTHER" id="PTHR30212:SF2">
    <property type="entry name" value="PROTEIN YIIM"/>
    <property type="match status" value="1"/>
</dbReference>
<dbReference type="InterPro" id="IPR052353">
    <property type="entry name" value="Benzoxazolinone_Detox_Enz"/>
</dbReference>
<evidence type="ECO:0000313" key="4">
    <source>
        <dbReference type="Proteomes" id="UP000612585"/>
    </source>
</evidence>